<dbReference type="CDD" id="cd09917">
    <property type="entry name" value="F-box_SF"/>
    <property type="match status" value="1"/>
</dbReference>
<dbReference type="SUPFAM" id="SSF81383">
    <property type="entry name" value="F-box domain"/>
    <property type="match status" value="1"/>
</dbReference>
<accession>A0A1E5VI55</accession>
<dbReference type="Proteomes" id="UP000095767">
    <property type="component" value="Unassembled WGS sequence"/>
</dbReference>
<dbReference type="SMART" id="SM00256">
    <property type="entry name" value="FBOX"/>
    <property type="match status" value="1"/>
</dbReference>
<evidence type="ECO:0000256" key="1">
    <source>
        <dbReference type="SAM" id="MobiDB-lite"/>
    </source>
</evidence>
<dbReference type="EMBL" id="LWDX02038903">
    <property type="protein sequence ID" value="OEL24791.1"/>
    <property type="molecule type" value="Genomic_DNA"/>
</dbReference>
<dbReference type="Pfam" id="PF12937">
    <property type="entry name" value="F-box-like"/>
    <property type="match status" value="1"/>
</dbReference>
<proteinExistence type="predicted"/>
<sequence>MGVSKRKSCSKSDACGRHDVGNRNKRISRSVSRVPGSDDKDVHANAIPDDVLELILLGLDSLIHLVRAASTCKRWRSVVADAVFRRRYSSLHGPPVIAGTYQQTSYLFQLPPFGPSLSATIDGRHFSLDFLPESDSSVWKAWTAAGASSSWIGSTTMKEPVGFQIWSYASL</sequence>
<dbReference type="InterPro" id="IPR001810">
    <property type="entry name" value="F-box_dom"/>
</dbReference>
<gene>
    <name evidence="3" type="ORF">BAE44_0014190</name>
</gene>
<organism evidence="3 4">
    <name type="scientific">Dichanthelium oligosanthes</name>
    <dbReference type="NCBI Taxonomy" id="888268"/>
    <lineage>
        <taxon>Eukaryota</taxon>
        <taxon>Viridiplantae</taxon>
        <taxon>Streptophyta</taxon>
        <taxon>Embryophyta</taxon>
        <taxon>Tracheophyta</taxon>
        <taxon>Spermatophyta</taxon>
        <taxon>Magnoliopsida</taxon>
        <taxon>Liliopsida</taxon>
        <taxon>Poales</taxon>
        <taxon>Poaceae</taxon>
        <taxon>PACMAD clade</taxon>
        <taxon>Panicoideae</taxon>
        <taxon>Panicodae</taxon>
        <taxon>Paniceae</taxon>
        <taxon>Dichantheliinae</taxon>
        <taxon>Dichanthelium</taxon>
    </lineage>
</organism>
<evidence type="ECO:0000259" key="2">
    <source>
        <dbReference type="PROSITE" id="PS50181"/>
    </source>
</evidence>
<reference evidence="3 4" key="1">
    <citation type="submission" date="2016-09" db="EMBL/GenBank/DDBJ databases">
        <title>The draft genome of Dichanthelium oligosanthes: A C3 panicoid grass species.</title>
        <authorList>
            <person name="Studer A.J."/>
            <person name="Schnable J.C."/>
            <person name="Brutnell T.P."/>
        </authorList>
    </citation>
    <scope>NUCLEOTIDE SEQUENCE [LARGE SCALE GENOMIC DNA]</scope>
    <source>
        <strain evidence="4">cv. Kellogg 1175</strain>
        <tissue evidence="3">Leaf</tissue>
    </source>
</reference>
<feature type="domain" description="F-box" evidence="2">
    <location>
        <begin position="41"/>
        <end position="91"/>
    </location>
</feature>
<dbReference type="InterPro" id="IPR036047">
    <property type="entry name" value="F-box-like_dom_sf"/>
</dbReference>
<comment type="caution">
    <text evidence="3">The sequence shown here is derived from an EMBL/GenBank/DDBJ whole genome shotgun (WGS) entry which is preliminary data.</text>
</comment>
<protein>
    <recommendedName>
        <fullName evidence="2">F-box domain-containing protein</fullName>
    </recommendedName>
</protein>
<evidence type="ECO:0000313" key="3">
    <source>
        <dbReference type="EMBL" id="OEL24791.1"/>
    </source>
</evidence>
<dbReference type="PROSITE" id="PS50181">
    <property type="entry name" value="FBOX"/>
    <property type="match status" value="1"/>
</dbReference>
<evidence type="ECO:0000313" key="4">
    <source>
        <dbReference type="Proteomes" id="UP000095767"/>
    </source>
</evidence>
<name>A0A1E5VI55_9POAL</name>
<feature type="region of interest" description="Disordered" evidence="1">
    <location>
        <begin position="1"/>
        <end position="40"/>
    </location>
</feature>
<dbReference type="AlphaFoldDB" id="A0A1E5VI55"/>
<dbReference type="Gene3D" id="1.20.1280.50">
    <property type="match status" value="1"/>
</dbReference>
<dbReference type="PANTHER" id="PTHR33207">
    <property type="entry name" value="F-BOX DOMAIN CONTAINING PROTEIN-RELATED"/>
    <property type="match status" value="1"/>
</dbReference>
<dbReference type="OrthoDB" id="696546at2759"/>
<keyword evidence="4" id="KW-1185">Reference proteome</keyword>